<proteinExistence type="predicted"/>
<keyword evidence="1" id="KW-0472">Membrane</keyword>
<keyword evidence="3" id="KW-1185">Reference proteome</keyword>
<dbReference type="OrthoDB" id="4107243at2"/>
<keyword evidence="1" id="KW-1133">Transmembrane helix</keyword>
<accession>A0A100Y2D4</accession>
<evidence type="ECO:0008006" key="4">
    <source>
        <dbReference type="Google" id="ProtNLM"/>
    </source>
</evidence>
<name>A0A100Y2D4_9ACTN</name>
<keyword evidence="1" id="KW-0812">Transmembrane</keyword>
<dbReference type="AlphaFoldDB" id="A0A100Y2D4"/>
<comment type="caution">
    <text evidence="2">The sequence shown here is derived from an EMBL/GenBank/DDBJ whole genome shotgun (WGS) entry which is preliminary data.</text>
</comment>
<evidence type="ECO:0000313" key="2">
    <source>
        <dbReference type="EMBL" id="KUH36407.1"/>
    </source>
</evidence>
<feature type="transmembrane region" description="Helical" evidence="1">
    <location>
        <begin position="201"/>
        <end position="223"/>
    </location>
</feature>
<sequence>MPGKPAVRVAANVSFGLLQHQVVRLDRTLWSYNSHLNIFLGLLSLVEDIERDGDQDSAAAYATALLAAMQSYYAAMYLQSGLAKVLTVGWKWTRGSTLRGAWAELGTPLGKQLSAVGPNPARAASTGALVYELPFAPLMLAAWRLRWLLGLSSAGFHGAVKATMSISFWHLSWYSVPLFAAPDRATVACSRLLKAGRRNRWAGLGLAVAGAAVGAAPLVASWLKGRHARV</sequence>
<evidence type="ECO:0000256" key="1">
    <source>
        <dbReference type="SAM" id="Phobius"/>
    </source>
</evidence>
<dbReference type="Proteomes" id="UP000054011">
    <property type="component" value="Unassembled WGS sequence"/>
</dbReference>
<dbReference type="EMBL" id="LNSV01000078">
    <property type="protein sequence ID" value="KUH36407.1"/>
    <property type="molecule type" value="Genomic_DNA"/>
</dbReference>
<gene>
    <name evidence="2" type="ORF">ATE80_23860</name>
</gene>
<organism evidence="2 3">
    <name type="scientific">Streptomyces kanasensis</name>
    <dbReference type="NCBI Taxonomy" id="936756"/>
    <lineage>
        <taxon>Bacteria</taxon>
        <taxon>Bacillati</taxon>
        <taxon>Actinomycetota</taxon>
        <taxon>Actinomycetes</taxon>
        <taxon>Kitasatosporales</taxon>
        <taxon>Streptomycetaceae</taxon>
        <taxon>Streptomyces</taxon>
    </lineage>
</organism>
<dbReference type="RefSeq" id="WP_058944320.1">
    <property type="nucleotide sequence ID" value="NZ_LNSV01000078.1"/>
</dbReference>
<protein>
    <recommendedName>
        <fullName evidence="4">HTTM domain-containing protein</fullName>
    </recommendedName>
</protein>
<evidence type="ECO:0000313" key="3">
    <source>
        <dbReference type="Proteomes" id="UP000054011"/>
    </source>
</evidence>
<reference evidence="2 3" key="1">
    <citation type="submission" date="2015-11" db="EMBL/GenBank/DDBJ databases">
        <title>Genome-wide analysis reveals the secondary metabolome in Streptomyces kanasensis ZX01.</title>
        <authorList>
            <person name="Zhang G."/>
            <person name="Han L."/>
            <person name="Feng J."/>
            <person name="Zhang X."/>
        </authorList>
    </citation>
    <scope>NUCLEOTIDE SEQUENCE [LARGE SCALE GENOMIC DNA]</scope>
    <source>
        <strain evidence="2 3">ZX01</strain>
    </source>
</reference>